<dbReference type="PANTHER" id="PTHR42923">
    <property type="entry name" value="PROTOPORPHYRINOGEN OXIDASE"/>
    <property type="match status" value="1"/>
</dbReference>
<gene>
    <name evidence="3" type="ORF">C493_15263</name>
</gene>
<dbReference type="PANTHER" id="PTHR42923:SF3">
    <property type="entry name" value="PROTOPORPHYRINOGEN OXIDASE"/>
    <property type="match status" value="1"/>
</dbReference>
<dbReference type="Gene3D" id="3.50.50.60">
    <property type="entry name" value="FAD/NAD(P)-binding domain"/>
    <property type="match status" value="2"/>
</dbReference>
<evidence type="ECO:0000313" key="3">
    <source>
        <dbReference type="EMBL" id="ELY52968.1"/>
    </source>
</evidence>
<dbReference type="RefSeq" id="WP_007260318.1">
    <property type="nucleotide sequence ID" value="NZ_AOHZ01000071.1"/>
</dbReference>
<keyword evidence="4" id="KW-1185">Reference proteome</keyword>
<organism evidence="3 4">
    <name type="scientific">Natronolimnohabitans innermongolicus JCM 12255</name>
    <dbReference type="NCBI Taxonomy" id="1227499"/>
    <lineage>
        <taxon>Archaea</taxon>
        <taxon>Methanobacteriati</taxon>
        <taxon>Methanobacteriota</taxon>
        <taxon>Stenosarchaea group</taxon>
        <taxon>Halobacteria</taxon>
        <taxon>Halobacteriales</taxon>
        <taxon>Natrialbaceae</taxon>
        <taxon>Natronolimnohabitans</taxon>
    </lineage>
</organism>
<dbReference type="Gene3D" id="3.90.660.20">
    <property type="entry name" value="Protoporphyrinogen oxidase, mitochondrial, domain 2"/>
    <property type="match status" value="1"/>
</dbReference>
<dbReference type="InterPro" id="IPR050464">
    <property type="entry name" value="Zeta_carotene_desat/Oxidored"/>
</dbReference>
<dbReference type="Gene3D" id="1.10.3110.10">
    <property type="entry name" value="protoporphyrinogen ix oxidase, domain 3"/>
    <property type="match status" value="1"/>
</dbReference>
<dbReference type="Proteomes" id="UP000011602">
    <property type="component" value="Unassembled WGS sequence"/>
</dbReference>
<dbReference type="eggNOG" id="arCOG01522">
    <property type="taxonomic scope" value="Archaea"/>
</dbReference>
<dbReference type="InterPro" id="IPR002937">
    <property type="entry name" value="Amino_oxidase"/>
</dbReference>
<name>L9WX86_9EURY</name>
<proteinExistence type="predicted"/>
<feature type="region of interest" description="Disordered" evidence="1">
    <location>
        <begin position="30"/>
        <end position="49"/>
    </location>
</feature>
<evidence type="ECO:0000259" key="2">
    <source>
        <dbReference type="Pfam" id="PF01593"/>
    </source>
</evidence>
<dbReference type="GO" id="GO:0016491">
    <property type="term" value="F:oxidoreductase activity"/>
    <property type="evidence" value="ECO:0007669"/>
    <property type="project" value="InterPro"/>
</dbReference>
<dbReference type="EMBL" id="AOHZ01000071">
    <property type="protein sequence ID" value="ELY52968.1"/>
    <property type="molecule type" value="Genomic_DNA"/>
</dbReference>
<dbReference type="OrthoDB" id="11867at2157"/>
<protein>
    <recommendedName>
        <fullName evidence="2">Amine oxidase domain-containing protein</fullName>
    </recommendedName>
</protein>
<accession>L9WX86</accession>
<evidence type="ECO:0000256" key="1">
    <source>
        <dbReference type="SAM" id="MobiDB-lite"/>
    </source>
</evidence>
<sequence length="461" mass="49727">MIGVVGGTLSGLAAAAQLVRDGYEVRVFEPSDEPELGDPHAARPLSVSRPRDEPALETLAALGLAERLEWVPIRTAMYADGAVHPVDAPWEFLAYPPLSLGDTTRLSTLRSGIDVRGFPRRRPRFDAYDPDAYAAVPAEQFVRRHAGDAVYDRFYGPLLEARFGDLAPRVSAAWVLEHCRGERERTRFGRELRGFLPGGSSTLVDALCEAIGRERIETGVRVVDLERKSGSGALEAITLEREGSRERLSVDGVVLATDDDGVLETVGTDRSSVPVRTRTCLRVSTTATEPLTNAARVTMVDDAPFGELVTPPVTDVGDRGGHASRQCYLLDGGEAADAGHDERTVERRWLEALADRFAAFDRNDLTGVDCVRIRQPVPVARPAAETTPVDDAEDGDRDPLVPAGSPAAITDGVYDVSAVRQRQFPERSAGGALEAGRRCAIALETGRDAASASKRVNSVTH</sequence>
<dbReference type="Pfam" id="PF01593">
    <property type="entry name" value="Amino_oxidase"/>
    <property type="match status" value="1"/>
</dbReference>
<dbReference type="SUPFAM" id="SSF51905">
    <property type="entry name" value="FAD/NAD(P)-binding domain"/>
    <property type="match status" value="1"/>
</dbReference>
<feature type="region of interest" description="Disordered" evidence="1">
    <location>
        <begin position="381"/>
        <end position="407"/>
    </location>
</feature>
<dbReference type="Pfam" id="PF13450">
    <property type="entry name" value="NAD_binding_8"/>
    <property type="match status" value="1"/>
</dbReference>
<dbReference type="STRING" id="1227499.C493_15263"/>
<dbReference type="AlphaFoldDB" id="L9WX86"/>
<evidence type="ECO:0000313" key="4">
    <source>
        <dbReference type="Proteomes" id="UP000011602"/>
    </source>
</evidence>
<feature type="domain" description="Amine oxidase" evidence="2">
    <location>
        <begin position="51"/>
        <end position="258"/>
    </location>
</feature>
<reference evidence="3 4" key="1">
    <citation type="journal article" date="2014" name="PLoS Genet.">
        <title>Phylogenetically driven sequencing of extremely halophilic archaea reveals strategies for static and dynamic osmo-response.</title>
        <authorList>
            <person name="Becker E.A."/>
            <person name="Seitzer P.M."/>
            <person name="Tritt A."/>
            <person name="Larsen D."/>
            <person name="Krusor M."/>
            <person name="Yao A.I."/>
            <person name="Wu D."/>
            <person name="Madern D."/>
            <person name="Eisen J.A."/>
            <person name="Darling A.E."/>
            <person name="Facciotti M.T."/>
        </authorList>
    </citation>
    <scope>NUCLEOTIDE SEQUENCE [LARGE SCALE GENOMIC DNA]</scope>
    <source>
        <strain evidence="3 4">JCM 12255</strain>
    </source>
</reference>
<comment type="caution">
    <text evidence="3">The sequence shown here is derived from an EMBL/GenBank/DDBJ whole genome shotgun (WGS) entry which is preliminary data.</text>
</comment>
<dbReference type="InterPro" id="IPR036188">
    <property type="entry name" value="FAD/NAD-bd_sf"/>
</dbReference>
<dbReference type="PATRIC" id="fig|1227499.3.peg.3130"/>